<dbReference type="EC" id="3.5.-.-" evidence="3"/>
<dbReference type="InterPro" id="IPR002933">
    <property type="entry name" value="Peptidase_M20"/>
</dbReference>
<dbReference type="STRING" id="1737425.GCA_900049755_01700"/>
<evidence type="ECO:0000313" key="3">
    <source>
        <dbReference type="EMBL" id="AWT27415.1"/>
    </source>
</evidence>
<dbReference type="SUPFAM" id="SSF55031">
    <property type="entry name" value="Bacterial exopeptidase dimerisation domain"/>
    <property type="match status" value="1"/>
</dbReference>
<comment type="similarity">
    <text evidence="1">Belongs to the peptidase M20 family.</text>
</comment>
<dbReference type="NCBIfam" id="TIGR01879">
    <property type="entry name" value="hydantase"/>
    <property type="match status" value="1"/>
</dbReference>
<sequence>MLTGSHLDSQPLAGRFDGTYGVVASLHAAAAVHSRVTAGLTVPVHNLTVVDWFNEEGSRFEPSLMGSSVAVGQRSLEEMLAVTDREGVSVAEALDATGCRGSDVMPPAVAYAELHIEQGRRLERSGVTVGAVTGNWCTRKIRVTVNGELSHIGATLMGDRHDALTAASEMVLSVRKIAADAPEGSMVTSVGRFTVEPNVPGVVPRQVTMSVDLRSPDPQRLVRAWETLRPWLVTTAERHDVGVEIEDFDLREAVPFPGAGVELTEKSAADAGVSCLRLKTMAGHDAVSMNRIVPTVLLFVPSVDGVSHCEREFTTDADLTAGLEVLTRVVGTLVAGER</sequence>
<evidence type="ECO:0000256" key="1">
    <source>
        <dbReference type="ARBA" id="ARBA00006153"/>
    </source>
</evidence>
<dbReference type="InterPro" id="IPR010158">
    <property type="entry name" value="Amidase_Cbmase"/>
</dbReference>
<evidence type="ECO:0000313" key="4">
    <source>
        <dbReference type="Proteomes" id="UP000247696"/>
    </source>
</evidence>
<accession>A0A2Z3YPN0</accession>
<evidence type="ECO:0000256" key="2">
    <source>
        <dbReference type="ARBA" id="ARBA00022801"/>
    </source>
</evidence>
<protein>
    <submittedName>
        <fullName evidence="3">Hydrolase/MSMEI_3903</fullName>
        <ecNumber evidence="3">3.5.-.-</ecNumber>
    </submittedName>
</protein>
<dbReference type="Gene3D" id="3.30.70.360">
    <property type="match status" value="1"/>
</dbReference>
<keyword evidence="4" id="KW-1185">Reference proteome</keyword>
<dbReference type="SUPFAM" id="SSF53187">
    <property type="entry name" value="Zn-dependent exopeptidases"/>
    <property type="match status" value="1"/>
</dbReference>
<dbReference type="PANTHER" id="PTHR32494:SF5">
    <property type="entry name" value="ALLANTOATE AMIDOHYDROLASE"/>
    <property type="match status" value="1"/>
</dbReference>
<dbReference type="KEGG" id="cpre:Csp1_26720"/>
<dbReference type="Gene3D" id="3.40.630.10">
    <property type="entry name" value="Zn peptidases"/>
    <property type="match status" value="1"/>
</dbReference>
<dbReference type="AlphaFoldDB" id="A0A2Z3YPN0"/>
<dbReference type="InterPro" id="IPR036264">
    <property type="entry name" value="Bact_exopeptidase_dim_dom"/>
</dbReference>
<keyword evidence="2 3" id="KW-0378">Hydrolase</keyword>
<organism evidence="3 4">
    <name type="scientific">Corynebacterium provencense</name>
    <dbReference type="NCBI Taxonomy" id="1737425"/>
    <lineage>
        <taxon>Bacteria</taxon>
        <taxon>Bacillati</taxon>
        <taxon>Actinomycetota</taxon>
        <taxon>Actinomycetes</taxon>
        <taxon>Mycobacteriales</taxon>
        <taxon>Corynebacteriaceae</taxon>
        <taxon>Corynebacterium</taxon>
    </lineage>
</organism>
<proteinExistence type="inferred from homology"/>
<dbReference type="RefSeq" id="WP_265415823.1">
    <property type="nucleotide sequence ID" value="NZ_CP024988.1"/>
</dbReference>
<reference evidence="4" key="1">
    <citation type="submission" date="2017-11" db="EMBL/GenBank/DDBJ databases">
        <title>Otitis media/interna in a cat caused by the recently described species Corynebacterium provencense.</title>
        <authorList>
            <person name="Kittl S."/>
            <person name="Brodard I."/>
            <person name="Rychener L."/>
            <person name="Jores J."/>
            <person name="Roosje P."/>
            <person name="Gobeli Brawand S."/>
        </authorList>
    </citation>
    <scope>NUCLEOTIDE SEQUENCE [LARGE SCALE GENOMIC DNA]</scope>
    <source>
        <strain evidence="4">17KM38</strain>
    </source>
</reference>
<dbReference type="EMBL" id="CP024988">
    <property type="protein sequence ID" value="AWT27415.1"/>
    <property type="molecule type" value="Genomic_DNA"/>
</dbReference>
<dbReference type="Pfam" id="PF01546">
    <property type="entry name" value="Peptidase_M20"/>
    <property type="match status" value="1"/>
</dbReference>
<dbReference type="PANTHER" id="PTHR32494">
    <property type="entry name" value="ALLANTOATE DEIMINASE-RELATED"/>
    <property type="match status" value="1"/>
</dbReference>
<gene>
    <name evidence="3" type="ORF">Csp1_26720</name>
</gene>
<name>A0A2Z3YPN0_9CORY</name>
<dbReference type="GO" id="GO:0016813">
    <property type="term" value="F:hydrolase activity, acting on carbon-nitrogen (but not peptide) bonds, in linear amidines"/>
    <property type="evidence" value="ECO:0007669"/>
    <property type="project" value="InterPro"/>
</dbReference>
<dbReference type="Proteomes" id="UP000247696">
    <property type="component" value="Chromosome"/>
</dbReference>